<keyword evidence="2" id="KW-1185">Reference proteome</keyword>
<dbReference type="AlphaFoldDB" id="A0A5D8QI41"/>
<evidence type="ECO:0000313" key="2">
    <source>
        <dbReference type="Proteomes" id="UP000322976"/>
    </source>
</evidence>
<dbReference type="Pfam" id="PF11681">
    <property type="entry name" value="Phage_Tube_PhiTE"/>
    <property type="match status" value="1"/>
</dbReference>
<accession>A0A5D8QI41</accession>
<dbReference type="RefSeq" id="WP_149544154.1">
    <property type="nucleotide sequence ID" value="NZ_VTPS01000001.1"/>
</dbReference>
<dbReference type="Proteomes" id="UP000322976">
    <property type="component" value="Unassembled WGS sequence"/>
</dbReference>
<evidence type="ECO:0000313" key="1">
    <source>
        <dbReference type="EMBL" id="TZE83536.1"/>
    </source>
</evidence>
<organism evidence="1 2">
    <name type="scientific">Calorimonas adulescens</name>
    <dbReference type="NCBI Taxonomy" id="2606906"/>
    <lineage>
        <taxon>Bacteria</taxon>
        <taxon>Bacillati</taxon>
        <taxon>Bacillota</taxon>
        <taxon>Clostridia</taxon>
        <taxon>Thermoanaerobacterales</taxon>
        <taxon>Thermoanaerobacteraceae</taxon>
        <taxon>Calorimonas</taxon>
    </lineage>
</organism>
<sequence length="139" mass="15111">MGTVKTYSSRQVMIAFGNHSVSGYADDSFVTIEAKGDGVMSKTGCDGEIARAIDPNDQYSIKVVVLQTSPTNKFLQDKYTLDKKTGNGTFPVLIKDLKGGTLFSCDEAWVTKPASRVYGKDTNNREWTIETGAGELKEG</sequence>
<dbReference type="NCBIfam" id="NF047581">
    <property type="entry name" value="gp105_phage_fam"/>
    <property type="match status" value="1"/>
</dbReference>
<name>A0A5D8QI41_9THEO</name>
<dbReference type="InterPro" id="IPR021695">
    <property type="entry name" value="Phage_KPP10_Orf10"/>
</dbReference>
<gene>
    <name evidence="1" type="ORF">FWJ32_01250</name>
</gene>
<comment type="caution">
    <text evidence="1">The sequence shown here is derived from an EMBL/GenBank/DDBJ whole genome shotgun (WGS) entry which is preliminary data.</text>
</comment>
<reference evidence="1 2" key="1">
    <citation type="submission" date="2019-08" db="EMBL/GenBank/DDBJ databases">
        <title>Calorimonas adulescens gen. nov., sp. nov., an anaerobic thermophilic bacterium from Sakhalin hot spring.</title>
        <authorList>
            <person name="Khomyakova M.A."/>
            <person name="Merkel A.Y."/>
            <person name="Novikov A."/>
            <person name="Bonch-Osmolovskaya E.A."/>
            <person name="Slobodkin A.I."/>
        </authorList>
    </citation>
    <scope>NUCLEOTIDE SEQUENCE [LARGE SCALE GENOMIC DNA]</scope>
    <source>
        <strain evidence="1 2">A05MB</strain>
    </source>
</reference>
<protein>
    <submittedName>
        <fullName evidence="1">DUF3277 family protein</fullName>
    </submittedName>
</protein>
<proteinExistence type="predicted"/>
<dbReference type="EMBL" id="VTPS01000001">
    <property type="protein sequence ID" value="TZE83536.1"/>
    <property type="molecule type" value="Genomic_DNA"/>
</dbReference>